<protein>
    <recommendedName>
        <fullName evidence="1">SGNH hydrolase-type esterase domain-containing protein</fullName>
    </recommendedName>
</protein>
<dbReference type="PANTHER" id="PTHR30383:SF5">
    <property type="entry name" value="SGNH HYDROLASE-TYPE ESTERASE DOMAIN-CONTAINING PROTEIN"/>
    <property type="match status" value="1"/>
</dbReference>
<dbReference type="InterPro" id="IPR036514">
    <property type="entry name" value="SGNH_hydro_sf"/>
</dbReference>
<dbReference type="SUPFAM" id="SSF52266">
    <property type="entry name" value="SGNH hydrolase"/>
    <property type="match status" value="1"/>
</dbReference>
<dbReference type="Proteomes" id="UP000526033">
    <property type="component" value="Unassembled WGS sequence"/>
</dbReference>
<proteinExistence type="predicted"/>
<accession>A0A7X9HH00</accession>
<sequence length="245" mass="27913">MKLKLLLVFLLLCLFGYIYLWASYSRIYNVIGEKHLSSPFVSNTFTVGNSNNEGQAKYVALGDSLSAGVGARKIEDTFVYSYAEKLSEKYWQVNVVNLAWPGDESIDVLKAQLPQAIAQKPDYVTLFIGINDMHDQVSLEAFRSNYNDILNQLLVKTKAQILVITVPYLGSNDLIRFPLTHYYDMRTQQYNSIIKSLAQNDRLKLVDLYKDSRKVLNASDDNYAEDLFHPSAKGYLLWSKIINAD</sequence>
<dbReference type="InterPro" id="IPR051532">
    <property type="entry name" value="Ester_Hydrolysis_Enzymes"/>
</dbReference>
<comment type="caution">
    <text evidence="2">The sequence shown here is derived from an EMBL/GenBank/DDBJ whole genome shotgun (WGS) entry which is preliminary data.</text>
</comment>
<dbReference type="InterPro" id="IPR013830">
    <property type="entry name" value="SGNH_hydro"/>
</dbReference>
<dbReference type="PANTHER" id="PTHR30383">
    <property type="entry name" value="THIOESTERASE 1/PROTEASE 1/LYSOPHOSPHOLIPASE L1"/>
    <property type="match status" value="1"/>
</dbReference>
<name>A0A7X9HH00_UNCKA</name>
<feature type="domain" description="SGNH hydrolase-type esterase" evidence="1">
    <location>
        <begin position="60"/>
        <end position="235"/>
    </location>
</feature>
<organism evidence="2 3">
    <name type="scientific">candidate division WWE3 bacterium</name>
    <dbReference type="NCBI Taxonomy" id="2053526"/>
    <lineage>
        <taxon>Bacteria</taxon>
        <taxon>Katanobacteria</taxon>
    </lineage>
</organism>
<dbReference type="GO" id="GO:0004622">
    <property type="term" value="F:phosphatidylcholine lysophospholipase activity"/>
    <property type="evidence" value="ECO:0007669"/>
    <property type="project" value="TreeGrafter"/>
</dbReference>
<dbReference type="AlphaFoldDB" id="A0A7X9HH00"/>
<reference evidence="2 3" key="1">
    <citation type="journal article" date="2020" name="Biotechnol. Biofuels">
        <title>New insights from the biogas microbiome by comprehensive genome-resolved metagenomics of nearly 1600 species originating from multiple anaerobic digesters.</title>
        <authorList>
            <person name="Campanaro S."/>
            <person name="Treu L."/>
            <person name="Rodriguez-R L.M."/>
            <person name="Kovalovszki A."/>
            <person name="Ziels R.M."/>
            <person name="Maus I."/>
            <person name="Zhu X."/>
            <person name="Kougias P.G."/>
            <person name="Basile A."/>
            <person name="Luo G."/>
            <person name="Schluter A."/>
            <person name="Konstantinidis K.T."/>
            <person name="Angelidaki I."/>
        </authorList>
    </citation>
    <scope>NUCLEOTIDE SEQUENCE [LARGE SCALE GENOMIC DNA]</scope>
    <source>
        <strain evidence="2">AS27yjCOA_165</strain>
    </source>
</reference>
<dbReference type="EMBL" id="JAAZNL010000058">
    <property type="protein sequence ID" value="NMB70414.1"/>
    <property type="molecule type" value="Genomic_DNA"/>
</dbReference>
<evidence type="ECO:0000313" key="3">
    <source>
        <dbReference type="Proteomes" id="UP000526033"/>
    </source>
</evidence>
<gene>
    <name evidence="2" type="ORF">GYA27_04445</name>
</gene>
<evidence type="ECO:0000259" key="1">
    <source>
        <dbReference type="Pfam" id="PF13472"/>
    </source>
</evidence>
<dbReference type="Pfam" id="PF13472">
    <property type="entry name" value="Lipase_GDSL_2"/>
    <property type="match status" value="1"/>
</dbReference>
<dbReference type="Gene3D" id="3.40.50.1110">
    <property type="entry name" value="SGNH hydrolase"/>
    <property type="match status" value="1"/>
</dbReference>
<evidence type="ECO:0000313" key="2">
    <source>
        <dbReference type="EMBL" id="NMB70414.1"/>
    </source>
</evidence>